<dbReference type="VEuPathDB" id="FungiDB:PSTT_06018"/>
<dbReference type="Proteomes" id="UP000239156">
    <property type="component" value="Unassembled WGS sequence"/>
</dbReference>
<accession>A0A2S4VLZ1</accession>
<sequence length="103" mass="11193">MAKTVGSPIGIGALVVLNDQFGPGRIPKGVVRPVEKAVWESVLNRLESESQIRMVENQFNLAQARALIGGGLENVLRSAVKKCANFFDQVRKSLSLLILLFSS</sequence>
<keyword evidence="2" id="KW-1185">Reference proteome</keyword>
<name>A0A2S4VLZ1_9BASI</name>
<comment type="caution">
    <text evidence="1">The sequence shown here is derived from an EMBL/GenBank/DDBJ whole genome shotgun (WGS) entry which is preliminary data.</text>
</comment>
<dbReference type="EMBL" id="PKSL01000045">
    <property type="protein sequence ID" value="POW10565.1"/>
    <property type="molecule type" value="Genomic_DNA"/>
</dbReference>
<evidence type="ECO:0000313" key="1">
    <source>
        <dbReference type="EMBL" id="POW10565.1"/>
    </source>
</evidence>
<protein>
    <submittedName>
        <fullName evidence="1">Uncharacterized protein</fullName>
    </submittedName>
</protein>
<reference evidence="1" key="1">
    <citation type="submission" date="2017-12" db="EMBL/GenBank/DDBJ databases">
        <title>Gene loss provides genomic basis for host adaptation in cereal stripe rust fungi.</title>
        <authorList>
            <person name="Xia C."/>
        </authorList>
    </citation>
    <scope>NUCLEOTIDE SEQUENCE [LARGE SCALE GENOMIC DNA]</scope>
    <source>
        <strain evidence="1">93-210</strain>
    </source>
</reference>
<dbReference type="VEuPathDB" id="FungiDB:PSHT_06097"/>
<evidence type="ECO:0000313" key="2">
    <source>
        <dbReference type="Proteomes" id="UP000239156"/>
    </source>
</evidence>
<proteinExistence type="predicted"/>
<organism evidence="1 2">
    <name type="scientific">Puccinia striiformis</name>
    <dbReference type="NCBI Taxonomy" id="27350"/>
    <lineage>
        <taxon>Eukaryota</taxon>
        <taxon>Fungi</taxon>
        <taxon>Dikarya</taxon>
        <taxon>Basidiomycota</taxon>
        <taxon>Pucciniomycotina</taxon>
        <taxon>Pucciniomycetes</taxon>
        <taxon>Pucciniales</taxon>
        <taxon>Pucciniaceae</taxon>
        <taxon>Puccinia</taxon>
    </lineage>
</organism>
<gene>
    <name evidence="1" type="ORF">PSTT_06018</name>
</gene>
<dbReference type="AlphaFoldDB" id="A0A2S4VLZ1"/>